<proteinExistence type="predicted"/>
<evidence type="ECO:0000313" key="1">
    <source>
        <dbReference type="EMBL" id="KAJ7560188.1"/>
    </source>
</evidence>
<dbReference type="Proteomes" id="UP001162992">
    <property type="component" value="Chromosome 4"/>
</dbReference>
<keyword evidence="2" id="KW-1185">Reference proteome</keyword>
<evidence type="ECO:0000313" key="2">
    <source>
        <dbReference type="Proteomes" id="UP001162992"/>
    </source>
</evidence>
<protein>
    <submittedName>
        <fullName evidence="1">Uncharacterized protein</fullName>
    </submittedName>
</protein>
<gene>
    <name evidence="1" type="ORF">O6H91_04G117600</name>
</gene>
<accession>A0ACC2E0R6</accession>
<name>A0ACC2E0R6_DIPCM</name>
<comment type="caution">
    <text evidence="1">The sequence shown here is derived from an EMBL/GenBank/DDBJ whole genome shotgun (WGS) entry which is preliminary data.</text>
</comment>
<dbReference type="EMBL" id="CM055095">
    <property type="protein sequence ID" value="KAJ7560188.1"/>
    <property type="molecule type" value="Genomic_DNA"/>
</dbReference>
<sequence length="534" mass="60102">MGLFSTFLSVVGFGWGVGIGLVLGYFLFIYTQSVEVKDPITRPVGELDSKSLRALLPEIPLWVKSPDHERVDWLNKFVFEMWPYLSKAICKIISESAKPYFELYGSKFKLQSLDFETLTLGSLPPTVVGIKVYDTQEKEMIIEPSFKWAGNPNVIVAVKAFGLKATVQVVDLQVFATARVTLKPLVPLFPCFSKIAISLMEKPHIDFGLKLIGGDLMAIPGLYAFVQETIKDQVSAMYLWPKTLEISIIDAPSVKQPVGMLHVTVVRAANLNKKDLLGKSDPYVKLTLGEGTLGRRKTTTKMSNLNPEWNESFNLPVQDPETQVLEIHVYDWEKVGSHDRLGMQVVPLKDLIPGETKTLTLKLLKNIDANDPVNLKSRGTLTLEATFKPFKEELVGADENEALERAPDGTPPEGGLLVVTIHEAEDLEGKHHTNPFVKLVFRGEKRKTKPVKKNRDPRWGEYFEFVLNEPPINDRLHLEVISKNMGFGVYFREPLGYVDISLSDVVNNKRINEKYQLIDSKNGKLLVELQWKPS</sequence>
<organism evidence="1 2">
    <name type="scientific">Diphasiastrum complanatum</name>
    <name type="common">Issler's clubmoss</name>
    <name type="synonym">Lycopodium complanatum</name>
    <dbReference type="NCBI Taxonomy" id="34168"/>
    <lineage>
        <taxon>Eukaryota</taxon>
        <taxon>Viridiplantae</taxon>
        <taxon>Streptophyta</taxon>
        <taxon>Embryophyta</taxon>
        <taxon>Tracheophyta</taxon>
        <taxon>Lycopodiopsida</taxon>
        <taxon>Lycopodiales</taxon>
        <taxon>Lycopodiaceae</taxon>
        <taxon>Lycopodioideae</taxon>
        <taxon>Diphasiastrum</taxon>
    </lineage>
</organism>
<reference evidence="2" key="1">
    <citation type="journal article" date="2024" name="Proc. Natl. Acad. Sci. U.S.A.">
        <title>Extraordinary preservation of gene collinearity over three hundred million years revealed in homosporous lycophytes.</title>
        <authorList>
            <person name="Li C."/>
            <person name="Wickell D."/>
            <person name="Kuo L.Y."/>
            <person name="Chen X."/>
            <person name="Nie B."/>
            <person name="Liao X."/>
            <person name="Peng D."/>
            <person name="Ji J."/>
            <person name="Jenkins J."/>
            <person name="Williams M."/>
            <person name="Shu S."/>
            <person name="Plott C."/>
            <person name="Barry K."/>
            <person name="Rajasekar S."/>
            <person name="Grimwood J."/>
            <person name="Han X."/>
            <person name="Sun S."/>
            <person name="Hou Z."/>
            <person name="He W."/>
            <person name="Dai G."/>
            <person name="Sun C."/>
            <person name="Schmutz J."/>
            <person name="Leebens-Mack J.H."/>
            <person name="Li F.W."/>
            <person name="Wang L."/>
        </authorList>
    </citation>
    <scope>NUCLEOTIDE SEQUENCE [LARGE SCALE GENOMIC DNA]</scope>
    <source>
        <strain evidence="2">cv. PW_Plant_1</strain>
    </source>
</reference>